<organism evidence="1 2">
    <name type="scientific">Ascaris lumbricoides</name>
    <name type="common">Giant roundworm</name>
    <dbReference type="NCBI Taxonomy" id="6252"/>
    <lineage>
        <taxon>Eukaryota</taxon>
        <taxon>Metazoa</taxon>
        <taxon>Ecdysozoa</taxon>
        <taxon>Nematoda</taxon>
        <taxon>Chromadorea</taxon>
        <taxon>Rhabditida</taxon>
        <taxon>Spirurina</taxon>
        <taxon>Ascaridomorpha</taxon>
        <taxon>Ascaridoidea</taxon>
        <taxon>Ascarididae</taxon>
        <taxon>Ascaris</taxon>
    </lineage>
</organism>
<dbReference type="Pfam" id="PF00071">
    <property type="entry name" value="Ras"/>
    <property type="match status" value="1"/>
</dbReference>
<dbReference type="PRINTS" id="PR00449">
    <property type="entry name" value="RASTRNSFRMNG"/>
</dbReference>
<dbReference type="GO" id="GO:0005525">
    <property type="term" value="F:GTP binding"/>
    <property type="evidence" value="ECO:0007669"/>
    <property type="project" value="InterPro"/>
</dbReference>
<dbReference type="Proteomes" id="UP000036681">
    <property type="component" value="Unplaced"/>
</dbReference>
<reference evidence="2" key="1">
    <citation type="submission" date="2017-02" db="UniProtKB">
        <authorList>
            <consortium name="WormBaseParasite"/>
        </authorList>
    </citation>
    <scope>IDENTIFICATION</scope>
</reference>
<dbReference type="PROSITE" id="PS51419">
    <property type="entry name" value="RAB"/>
    <property type="match status" value="1"/>
</dbReference>
<evidence type="ECO:0000313" key="2">
    <source>
        <dbReference type="WBParaSite" id="ALUE_0002231101-mRNA-1"/>
    </source>
</evidence>
<name>A0A0M3IU83_ASCLU</name>
<protein>
    <submittedName>
        <fullName evidence="2">Ras-related protein Rab-28</fullName>
    </submittedName>
</protein>
<dbReference type="WBParaSite" id="ALUE_0002231101-mRNA-1">
    <property type="protein sequence ID" value="ALUE_0002231101-mRNA-1"/>
    <property type="gene ID" value="ALUE_0002231101"/>
</dbReference>
<dbReference type="InterPro" id="IPR001806">
    <property type="entry name" value="Small_GTPase"/>
</dbReference>
<dbReference type="InterPro" id="IPR027417">
    <property type="entry name" value="P-loop_NTPase"/>
</dbReference>
<accession>A0A0M3IU83</accession>
<sequence length="80" mass="8881">MDSDDDEHSERVLKVVVCGDGASGKTSLCMRFSQDNFGRHYQQTVGLDFFSRRLLLPGNVSVLLQVTSTLIFEASITLDL</sequence>
<dbReference type="GO" id="GO:0003924">
    <property type="term" value="F:GTPase activity"/>
    <property type="evidence" value="ECO:0007669"/>
    <property type="project" value="InterPro"/>
</dbReference>
<dbReference type="SUPFAM" id="SSF52540">
    <property type="entry name" value="P-loop containing nucleoside triphosphate hydrolases"/>
    <property type="match status" value="1"/>
</dbReference>
<dbReference type="AlphaFoldDB" id="A0A0M3IU83"/>
<evidence type="ECO:0000313" key="1">
    <source>
        <dbReference type="Proteomes" id="UP000036681"/>
    </source>
</evidence>
<keyword evidence="1" id="KW-1185">Reference proteome</keyword>
<proteinExistence type="predicted"/>
<dbReference type="Gene3D" id="3.40.50.300">
    <property type="entry name" value="P-loop containing nucleotide triphosphate hydrolases"/>
    <property type="match status" value="1"/>
</dbReference>